<evidence type="ECO:0000259" key="1">
    <source>
        <dbReference type="Pfam" id="PF02625"/>
    </source>
</evidence>
<reference evidence="2" key="1">
    <citation type="journal article" date="2014" name="Front. Microbiol.">
        <title>High frequency of phylogenetically diverse reductive dehalogenase-homologous genes in deep subseafloor sedimentary metagenomes.</title>
        <authorList>
            <person name="Kawai M."/>
            <person name="Futagami T."/>
            <person name="Toyoda A."/>
            <person name="Takaki Y."/>
            <person name="Nishi S."/>
            <person name="Hori S."/>
            <person name="Arai W."/>
            <person name="Tsubouchi T."/>
            <person name="Morono Y."/>
            <person name="Uchiyama I."/>
            <person name="Ito T."/>
            <person name="Fujiyama A."/>
            <person name="Inagaki F."/>
            <person name="Takami H."/>
        </authorList>
    </citation>
    <scope>NUCLEOTIDE SEQUENCE</scope>
    <source>
        <strain evidence="2">Expedition CK06-06</strain>
    </source>
</reference>
<gene>
    <name evidence="2" type="ORF">S01H4_66790</name>
</gene>
<organism evidence="2">
    <name type="scientific">marine sediment metagenome</name>
    <dbReference type="NCBI Taxonomy" id="412755"/>
    <lineage>
        <taxon>unclassified sequences</taxon>
        <taxon>metagenomes</taxon>
        <taxon>ecological metagenomes</taxon>
    </lineage>
</organism>
<accession>X1G1X1</accession>
<dbReference type="Pfam" id="PF02625">
    <property type="entry name" value="XdhC_CoxI"/>
    <property type="match status" value="1"/>
</dbReference>
<sequence length="60" mass="6290">YKNGRLAVLATIIKQAGPTPRGIGTKFLILDDGSFTGTIGGGVLEAQTIQEARKVFETGL</sequence>
<feature type="non-terminal residue" evidence="2">
    <location>
        <position position="1"/>
    </location>
</feature>
<evidence type="ECO:0000313" key="2">
    <source>
        <dbReference type="EMBL" id="GAH27008.1"/>
    </source>
</evidence>
<feature type="non-terminal residue" evidence="2">
    <location>
        <position position="60"/>
    </location>
</feature>
<protein>
    <recommendedName>
        <fullName evidence="1">XdhC- CoxI domain-containing protein</fullName>
    </recommendedName>
</protein>
<comment type="caution">
    <text evidence="2">The sequence shown here is derived from an EMBL/GenBank/DDBJ whole genome shotgun (WGS) entry which is preliminary data.</text>
</comment>
<feature type="domain" description="XdhC- CoxI" evidence="1">
    <location>
        <begin position="2"/>
        <end position="59"/>
    </location>
</feature>
<dbReference type="InterPro" id="IPR003777">
    <property type="entry name" value="XdhC_CoxI"/>
</dbReference>
<dbReference type="AlphaFoldDB" id="X1G1X1"/>
<proteinExistence type="predicted"/>
<name>X1G1X1_9ZZZZ</name>
<dbReference type="EMBL" id="BART01041562">
    <property type="protein sequence ID" value="GAH27008.1"/>
    <property type="molecule type" value="Genomic_DNA"/>
</dbReference>